<evidence type="ECO:0008006" key="5">
    <source>
        <dbReference type="Google" id="ProtNLM"/>
    </source>
</evidence>
<feature type="region of interest" description="Disordered" evidence="1">
    <location>
        <begin position="26"/>
        <end position="65"/>
    </location>
</feature>
<evidence type="ECO:0000313" key="4">
    <source>
        <dbReference type="Proteomes" id="UP000548476"/>
    </source>
</evidence>
<dbReference type="EMBL" id="JACHGT010000005">
    <property type="protein sequence ID" value="MBB6034831.1"/>
    <property type="molecule type" value="Genomic_DNA"/>
</dbReference>
<keyword evidence="4" id="KW-1185">Reference proteome</keyword>
<protein>
    <recommendedName>
        <fullName evidence="5">DUF3558 domain-containing protein</fullName>
    </recommendedName>
</protein>
<organism evidence="3 4">
    <name type="scientific">Phytomonospora endophytica</name>
    <dbReference type="NCBI Taxonomy" id="714109"/>
    <lineage>
        <taxon>Bacteria</taxon>
        <taxon>Bacillati</taxon>
        <taxon>Actinomycetota</taxon>
        <taxon>Actinomycetes</taxon>
        <taxon>Micromonosporales</taxon>
        <taxon>Micromonosporaceae</taxon>
        <taxon>Phytomonospora</taxon>
    </lineage>
</organism>
<dbReference type="PROSITE" id="PS51257">
    <property type="entry name" value="PROKAR_LIPOPROTEIN"/>
    <property type="match status" value="1"/>
</dbReference>
<keyword evidence="2" id="KW-0732">Signal</keyword>
<dbReference type="AlphaFoldDB" id="A0A841FC16"/>
<accession>A0A841FC16</accession>
<name>A0A841FC16_9ACTN</name>
<proteinExistence type="predicted"/>
<sequence length="206" mass="20968">MSTKRLHRVLGACALLLALSTAAACGGGEGGGEPEAAGSSSAPVGIESEPDPSGAPEEEKGTEDDAKGACEYLDVAAVAEAVGVDFTVVEPAEAKNAQVCVLQTTKGSYPDLTLATAKTKADPASFKATMMPDSAEEVGKLGKSAYQVVLKAPKGGGPVAEIGWLSDDDRLFTLRYTSEAGTKKDTVAKTLKPLVALAKAIEKAAK</sequence>
<gene>
    <name evidence="3" type="ORF">HNR73_002685</name>
</gene>
<dbReference type="Proteomes" id="UP000548476">
    <property type="component" value="Unassembled WGS sequence"/>
</dbReference>
<evidence type="ECO:0000313" key="3">
    <source>
        <dbReference type="EMBL" id="MBB6034831.1"/>
    </source>
</evidence>
<evidence type="ECO:0000256" key="1">
    <source>
        <dbReference type="SAM" id="MobiDB-lite"/>
    </source>
</evidence>
<reference evidence="3 4" key="1">
    <citation type="submission" date="2020-08" db="EMBL/GenBank/DDBJ databases">
        <title>Genomic Encyclopedia of Type Strains, Phase IV (KMG-IV): sequencing the most valuable type-strain genomes for metagenomic binning, comparative biology and taxonomic classification.</title>
        <authorList>
            <person name="Goeker M."/>
        </authorList>
    </citation>
    <scope>NUCLEOTIDE SEQUENCE [LARGE SCALE GENOMIC DNA]</scope>
    <source>
        <strain evidence="3 4">YIM 65646</strain>
    </source>
</reference>
<comment type="caution">
    <text evidence="3">The sequence shown here is derived from an EMBL/GenBank/DDBJ whole genome shotgun (WGS) entry which is preliminary data.</text>
</comment>
<feature type="signal peptide" evidence="2">
    <location>
        <begin position="1"/>
        <end position="24"/>
    </location>
</feature>
<dbReference type="RefSeq" id="WP_184787691.1">
    <property type="nucleotide sequence ID" value="NZ_BONT01000067.1"/>
</dbReference>
<feature type="chain" id="PRO_5032331916" description="DUF3558 domain-containing protein" evidence="2">
    <location>
        <begin position="25"/>
        <end position="206"/>
    </location>
</feature>
<evidence type="ECO:0000256" key="2">
    <source>
        <dbReference type="SAM" id="SignalP"/>
    </source>
</evidence>